<dbReference type="SUPFAM" id="SSF101447">
    <property type="entry name" value="Formin homology 2 domain (FH2 domain)"/>
    <property type="match status" value="1"/>
</dbReference>
<dbReference type="KEGG" id="ncc:104951688"/>
<dbReference type="RefSeq" id="XP_010776713.1">
    <property type="nucleotide sequence ID" value="XM_010778411.1"/>
</dbReference>
<proteinExistence type="predicted"/>
<evidence type="ECO:0000259" key="1">
    <source>
        <dbReference type="PROSITE" id="PS51444"/>
    </source>
</evidence>
<evidence type="ECO:0000313" key="3">
    <source>
        <dbReference type="RefSeq" id="XP_010776713.1"/>
    </source>
</evidence>
<dbReference type="OrthoDB" id="26518at2759"/>
<evidence type="ECO:0000313" key="2">
    <source>
        <dbReference type="Proteomes" id="UP000504611"/>
    </source>
</evidence>
<feature type="domain" description="FH2" evidence="1">
    <location>
        <begin position="1"/>
        <end position="85"/>
    </location>
</feature>
<reference evidence="3" key="1">
    <citation type="submission" date="2025-08" db="UniProtKB">
        <authorList>
            <consortium name="RefSeq"/>
        </authorList>
    </citation>
    <scope>IDENTIFICATION</scope>
    <source>
        <tissue evidence="3">Muscle</tissue>
    </source>
</reference>
<accession>A0A6I9NP05</accession>
<dbReference type="Pfam" id="PF02181">
    <property type="entry name" value="FH2"/>
    <property type="match status" value="1"/>
</dbReference>
<dbReference type="AlphaFoldDB" id="A0A6I9NP05"/>
<gene>
    <name evidence="3" type="primary">LOC104951688</name>
</gene>
<keyword evidence="2" id="KW-1185">Reference proteome</keyword>
<dbReference type="InterPro" id="IPR042201">
    <property type="entry name" value="FH2_Formin_sf"/>
</dbReference>
<dbReference type="Gene3D" id="1.20.58.2220">
    <property type="entry name" value="Formin, FH2 domain"/>
    <property type="match status" value="1"/>
</dbReference>
<dbReference type="PROSITE" id="PS51444">
    <property type="entry name" value="FH2"/>
    <property type="match status" value="1"/>
</dbReference>
<organism evidence="2 3">
    <name type="scientific">Notothenia coriiceps</name>
    <name type="common">black rockcod</name>
    <dbReference type="NCBI Taxonomy" id="8208"/>
    <lineage>
        <taxon>Eukaryota</taxon>
        <taxon>Metazoa</taxon>
        <taxon>Chordata</taxon>
        <taxon>Craniata</taxon>
        <taxon>Vertebrata</taxon>
        <taxon>Euteleostomi</taxon>
        <taxon>Actinopterygii</taxon>
        <taxon>Neopterygii</taxon>
        <taxon>Teleostei</taxon>
        <taxon>Neoteleostei</taxon>
        <taxon>Acanthomorphata</taxon>
        <taxon>Eupercaria</taxon>
        <taxon>Perciformes</taxon>
        <taxon>Notothenioidei</taxon>
        <taxon>Nototheniidae</taxon>
        <taxon>Notothenia</taxon>
    </lineage>
</organism>
<dbReference type="InterPro" id="IPR015425">
    <property type="entry name" value="FH2_Formin"/>
</dbReference>
<sequence>MKLLPEKEEVEKLRGYHGDVSKLSLADSFVHLLIQLPSYSLRIEALLLKEEFPAACEAMTRDLKTLRSATRGTNTRYIRTYLASH</sequence>
<dbReference type="PANTHER" id="PTHR46345">
    <property type="entry name" value="INVERTED FORMIN-2"/>
    <property type="match status" value="1"/>
</dbReference>
<dbReference type="GeneID" id="104951688"/>
<protein>
    <submittedName>
        <fullName evidence="3">FH2 domain-containing protein 1-like</fullName>
    </submittedName>
</protein>
<name>A0A6I9NP05_9TELE</name>
<dbReference type="PANTHER" id="PTHR46345:SF11">
    <property type="entry name" value="FORMIN-J-LIKE"/>
    <property type="match status" value="1"/>
</dbReference>
<dbReference type="Proteomes" id="UP000504611">
    <property type="component" value="Unplaced"/>
</dbReference>